<reference evidence="7 8" key="1">
    <citation type="journal article" date="2024" name="Plant J.">
        <title>Genome sequences and population genomics reveal climatic adaptation and genomic divergence between two closely related sweetgum species.</title>
        <authorList>
            <person name="Xu W.Q."/>
            <person name="Ren C.Q."/>
            <person name="Zhang X.Y."/>
            <person name="Comes H.P."/>
            <person name="Liu X.H."/>
            <person name="Li Y.G."/>
            <person name="Kettle C.J."/>
            <person name="Jalonen R."/>
            <person name="Gaisberger H."/>
            <person name="Ma Y.Z."/>
            <person name="Qiu Y.X."/>
        </authorList>
    </citation>
    <scope>NUCLEOTIDE SEQUENCE [LARGE SCALE GENOMIC DNA]</scope>
    <source>
        <strain evidence="7">Hangzhou</strain>
    </source>
</reference>
<dbReference type="GO" id="GO:0008380">
    <property type="term" value="P:RNA splicing"/>
    <property type="evidence" value="ECO:0007669"/>
    <property type="project" value="UniProtKB-KW"/>
</dbReference>
<accession>A0AAP0RSG7</accession>
<dbReference type="AlphaFoldDB" id="A0AAP0RSG7"/>
<dbReference type="InterPro" id="IPR000504">
    <property type="entry name" value="RRM_dom"/>
</dbReference>
<dbReference type="GO" id="GO:0003723">
    <property type="term" value="F:RNA binding"/>
    <property type="evidence" value="ECO:0007669"/>
    <property type="project" value="UniProtKB-UniRule"/>
</dbReference>
<keyword evidence="1" id="KW-0507">mRNA processing</keyword>
<dbReference type="SUPFAM" id="SSF54928">
    <property type="entry name" value="RNA-binding domain, RBD"/>
    <property type="match status" value="1"/>
</dbReference>
<evidence type="ECO:0000256" key="5">
    <source>
        <dbReference type="SAM" id="MobiDB-lite"/>
    </source>
</evidence>
<evidence type="ECO:0000256" key="2">
    <source>
        <dbReference type="ARBA" id="ARBA00022728"/>
    </source>
</evidence>
<dbReference type="InterPro" id="IPR012677">
    <property type="entry name" value="Nucleotide-bd_a/b_plait_sf"/>
</dbReference>
<evidence type="ECO:0000256" key="4">
    <source>
        <dbReference type="PROSITE-ProRule" id="PRU00176"/>
    </source>
</evidence>
<feature type="compositionally biased region" description="Polar residues" evidence="5">
    <location>
        <begin position="178"/>
        <end position="187"/>
    </location>
</feature>
<evidence type="ECO:0000313" key="7">
    <source>
        <dbReference type="EMBL" id="KAK9283983.1"/>
    </source>
</evidence>
<name>A0AAP0RSG7_LIQFO</name>
<keyword evidence="8" id="KW-1185">Reference proteome</keyword>
<comment type="caution">
    <text evidence="7">The sequence shown here is derived from an EMBL/GenBank/DDBJ whole genome shotgun (WGS) entry which is preliminary data.</text>
</comment>
<sequence>MRGTSSSWQGRRSRLYGRTLQKQSNFGRDYGWVTLFVDNLPDWMENRWLRNMFKWYGEIADVFVPRKKRSGANLRYGFVRFYKERDAELAIQKCNGAWRWNKRLLVKRALYEKGKEGVNRQKVTPNRRVWKKKVPPVDPVVNDQREAMHPTARTYADVVAGRNSNADRSAPQKENKPKGTSQAVSCK</sequence>
<feature type="domain" description="RRM" evidence="6">
    <location>
        <begin position="33"/>
        <end position="111"/>
    </location>
</feature>
<dbReference type="PROSITE" id="PS50102">
    <property type="entry name" value="RRM"/>
    <property type="match status" value="1"/>
</dbReference>
<keyword evidence="4" id="KW-0694">RNA-binding</keyword>
<dbReference type="Pfam" id="PF00076">
    <property type="entry name" value="RRM_1"/>
    <property type="match status" value="1"/>
</dbReference>
<evidence type="ECO:0000259" key="6">
    <source>
        <dbReference type="PROSITE" id="PS50102"/>
    </source>
</evidence>
<proteinExistence type="predicted"/>
<dbReference type="SMART" id="SM00360">
    <property type="entry name" value="RRM"/>
    <property type="match status" value="1"/>
</dbReference>
<dbReference type="EMBL" id="JBBPBK010000006">
    <property type="protein sequence ID" value="KAK9283983.1"/>
    <property type="molecule type" value="Genomic_DNA"/>
</dbReference>
<keyword evidence="2" id="KW-0747">Spliceosome</keyword>
<keyword evidence="3" id="KW-0508">mRNA splicing</keyword>
<feature type="region of interest" description="Disordered" evidence="5">
    <location>
        <begin position="158"/>
        <end position="187"/>
    </location>
</feature>
<gene>
    <name evidence="7" type="ORF">L1049_012241</name>
</gene>
<dbReference type="CDD" id="cd00590">
    <property type="entry name" value="RRM_SF"/>
    <property type="match status" value="1"/>
</dbReference>
<dbReference type="Gene3D" id="3.30.70.330">
    <property type="match status" value="1"/>
</dbReference>
<evidence type="ECO:0000256" key="1">
    <source>
        <dbReference type="ARBA" id="ARBA00022664"/>
    </source>
</evidence>
<evidence type="ECO:0000256" key="3">
    <source>
        <dbReference type="ARBA" id="ARBA00023187"/>
    </source>
</evidence>
<dbReference type="Proteomes" id="UP001415857">
    <property type="component" value="Unassembled WGS sequence"/>
</dbReference>
<dbReference type="GO" id="GO:0005681">
    <property type="term" value="C:spliceosomal complex"/>
    <property type="evidence" value="ECO:0007669"/>
    <property type="project" value="UniProtKB-KW"/>
</dbReference>
<organism evidence="7 8">
    <name type="scientific">Liquidambar formosana</name>
    <name type="common">Formosan gum</name>
    <dbReference type="NCBI Taxonomy" id="63359"/>
    <lineage>
        <taxon>Eukaryota</taxon>
        <taxon>Viridiplantae</taxon>
        <taxon>Streptophyta</taxon>
        <taxon>Embryophyta</taxon>
        <taxon>Tracheophyta</taxon>
        <taxon>Spermatophyta</taxon>
        <taxon>Magnoliopsida</taxon>
        <taxon>eudicotyledons</taxon>
        <taxon>Gunneridae</taxon>
        <taxon>Pentapetalae</taxon>
        <taxon>Saxifragales</taxon>
        <taxon>Altingiaceae</taxon>
        <taxon>Liquidambar</taxon>
    </lineage>
</organism>
<dbReference type="InterPro" id="IPR035979">
    <property type="entry name" value="RBD_domain_sf"/>
</dbReference>
<protein>
    <recommendedName>
        <fullName evidence="6">RRM domain-containing protein</fullName>
    </recommendedName>
</protein>
<evidence type="ECO:0000313" key="8">
    <source>
        <dbReference type="Proteomes" id="UP001415857"/>
    </source>
</evidence>
<dbReference type="InterPro" id="IPR050907">
    <property type="entry name" value="SRSF"/>
</dbReference>
<dbReference type="PANTHER" id="PTHR23147">
    <property type="entry name" value="SERINE/ARGININE RICH SPLICING FACTOR"/>
    <property type="match status" value="1"/>
</dbReference>
<dbReference type="GO" id="GO:0006397">
    <property type="term" value="P:mRNA processing"/>
    <property type="evidence" value="ECO:0007669"/>
    <property type="project" value="UniProtKB-KW"/>
</dbReference>